<feature type="compositionally biased region" description="Polar residues" evidence="1">
    <location>
        <begin position="3131"/>
        <end position="3155"/>
    </location>
</feature>
<dbReference type="SMART" id="SM01220">
    <property type="entry name" value="FSA_C"/>
    <property type="match status" value="1"/>
</dbReference>
<reference evidence="4" key="1">
    <citation type="submission" date="2015-12" db="EMBL/GenBank/DDBJ databases">
        <title>De novo transcriptome assembly of four potential Pierce s Disease insect vectors from Arizona vineyards.</title>
        <authorList>
            <person name="Tassone E.E."/>
        </authorList>
    </citation>
    <scope>NUCLEOTIDE SEQUENCE</scope>
</reference>
<feature type="compositionally biased region" description="Polar residues" evidence="1">
    <location>
        <begin position="767"/>
        <end position="781"/>
    </location>
</feature>
<feature type="compositionally biased region" description="Basic and acidic residues" evidence="1">
    <location>
        <begin position="1253"/>
        <end position="1266"/>
    </location>
</feature>
<dbReference type="EMBL" id="GEDC01026187">
    <property type="protein sequence ID" value="JAS11111.1"/>
    <property type="molecule type" value="Transcribed_RNA"/>
</dbReference>
<feature type="compositionally biased region" description="Polar residues" evidence="1">
    <location>
        <begin position="2794"/>
        <end position="2810"/>
    </location>
</feature>
<feature type="region of interest" description="Disordered" evidence="1">
    <location>
        <begin position="4904"/>
        <end position="4951"/>
    </location>
</feature>
<feature type="region of interest" description="Disordered" evidence="1">
    <location>
        <begin position="1302"/>
        <end position="1346"/>
    </location>
</feature>
<feature type="compositionally biased region" description="Basic and acidic residues" evidence="1">
    <location>
        <begin position="1333"/>
        <end position="1346"/>
    </location>
</feature>
<evidence type="ECO:0000256" key="2">
    <source>
        <dbReference type="SAM" id="Phobius"/>
    </source>
</evidence>
<feature type="compositionally biased region" description="Low complexity" evidence="1">
    <location>
        <begin position="2438"/>
        <end position="2447"/>
    </location>
</feature>
<feature type="compositionally biased region" description="Low complexity" evidence="1">
    <location>
        <begin position="3861"/>
        <end position="3873"/>
    </location>
</feature>
<sequence length="5052" mass="560833">MSTTESYLVDSTSIISPTNRTNPYFDDIKMDSTFALLMSSLIFATIWVIYITYYNSRVTGYFLTKFLNRLYVTEGHLRVGSFTLCALSGKIMFRDIIYVTHDYSVRVQDGWMIFRWWRSYVPKDVSEDLSHSDTRLSIMLNGFELHVYNRSNVYGHLERVFGLDPVLFPWDQDFKYNEEIQSHNSTGGRQRPQPGAGSLGKSWRDLIPVIKVDVSSGRVVFGNRLVPTTLSILVEEAHFVYSTKPAASRLDHFMHFSKCKAENFKVILAPSPKYTGMADDPPRYMGEGFVVLSSNNVELYYYMDEPGLVPEQPEMLQLANGDIVESAPPIWGMDIKCGKGTDFSYGPWADRQREHLFKFFFPQDCQPLKVTKPPLPGEKRQVQSFDIRLSTLHEATIDILFSKNKETNAVHINIGPGSYLEVTMPWVVSQDGYTTKVTGQLLHLEATTSLQYRSFVVSETLEFTVRSRYPLKWNEHQEWLLNMTGCKATVWFIYAHKEFFQDMVNDWASKAKPDLLHFIPYTWKLTLLMKEFEFIMPCNEYNWVDCSSQNQENMCLAFCGDLFDLSFDLPFDDFLPATLPLRFWIHGESMDLSLYLPQVFTSRSMLMSLDRNAKLLGRDGNLMQPRSNDNGRKWRNICQRSAGWLDCWSVPIVALSINYIYHPMPPYGPPPQADITTPEKEEILLSPMRIPRSRKSPALHHWRQDGCVKFDPSTLTPDKVSLELEISPSVLLVYGSWIRGFVNLKENIFGDDQVFTDMNEKPEVPTPSGTGFLKTSTTATDNPAAGSNVLEDEGGAKKDFDPRVYRPLEVVVSITMHDIQAHLVKNCNENDPPCPIILLERFGFEMKKGYKETQLQLLVSPATLLSSDKVSNRPGKDKHLSQGHLMLSGLQLRGHAMFSDEGRTIDEETVEYAWLLEVQLGKISGKLTTPQLHHLVTSLESLLLLTCDSDNKLVPPRLPPACHHGLRPPECPESDPDGTYRCPSTEQIKYRMVRVAIDAIDLYMVEAGTAINLWASPIRFSTCNLHGNQVKSGLTGVLPAVHIRQMIAVANHFGHSSGGGSNSNTNTTGSGRSQHTRSGAGADGLELWLEVGSVSFGPLIVEAAASLSNTDQNLHLVQHKYLKTHDDRSRRLWFLWATDNTSTSAGKCGCIGGCLFFGRNSNGQRFFKPSRQDIVEGVNTAAYRINETNKDPGFGQSILHESQLVFHTPPYNDNVIAIHDSMVVWNEHGQQGKVNSMKPPIEQSGQESPRMQSRVERSRSVTETNKDSPVIGLSGSRVSTATVSPVSCVKTSLGRRFSYTSFSNRNVTNGHNRDVPYSRLLDSSPTTLLPPKLDSDSRLNTNDRTRSILSVPEAETYPKSSVSDSKLAVDYFNTTAQQYNALINQNAGIVNNSESEHSIEKEEMLVERTVSMCSENQSEAFFSAEEELSGVTAGGATLPSSRSSSLRNSIGMYRRDSTGQVTINPRKKFGSDMSVAGSATTTQSTANEYSPRLSSHRSDHEIHTPEHRSNARLEPSDEQKPPRLLSTTTLLRHGVPRSVSPRFMTNGAVSLSGLHDALENQEAATVLIDSSDTHSVSSTSFISAVSSQEDLALVNLHMQVNKPIIESPLLMSSYVNHLSQVGCNNWVQSSLPSGSEAFSVPLLQPTAEPRKLCYVGSKYLPRFETIAEGFTSLKMVNRDKVTCTTPPPPSSKTPTHPYNWEKIDSCNLGGNNDLETGLQEELLSFRNESGTRTTVVVKLKGDIDIMVSPLVLESLQRFIDALSPTLSTLHPLSALNHLHWNCMERVEAANILKRDQYMSQLQGGGSKRSTAERTKLDNQPHSVYEECIASQIQGTVILPKVNIALLQASVVEEVISFSALDNIRDLTCVSLLAVSFDGIITRFHCGKQAREVVQTFHRPIVQAGSHKKSSGFTKGGKAFLLGHQANTAKDIVTGEPVFIETSEKQQEESVITLNINKVHAQLRRMKNECSVLKDAVITAIPSHCSRVMFTTYSRGNPTLQSRGGDNCDNNATRLSHMEESSFSGVTEDKLGFIMFECGLEGVAFKVVKRSCCKDEEESLPNGGDKEATHTDSVRSKEEIEHTGVNEQVQQSTNTDNSTPTAQPHHAKDSPPKNEHPNDTSNSGNQSNAVALKGKDGNASSCVIEVSQVWFNFAAPPRAPITRKIDFTRLDWNLLSTASPAINAWMNPSNRFAIRVVHMLRCRYRRCTAVVTCLMSEALDIQGIHMPIKSRYGRFTPLSKTLQEDPSCQLCAVLQKYLLQTTTNIEDNLQEADLPHLSTLRQGVIVLSRQWKNVLYTPLLLEHNFKSRHPILKPFNVTFAVPDPDDENMLTDGEGEGSGEECEVTDECAMLLNAEGGTTLHKVLKATATAHKNVVPGLPSVTRSDTPIQNIEEGTGPSIAIHSPVRSPPGAHLTLDSLVFSSPTSPNSVHQSTNKKRSLLPSHPPSSSRASIVFPLLSSTNPFANQHHRRVDSQGERGMGYSTLKEDHKSHSSHPSLYSGPGALGASQINDAPESQHSIMSLENQNLSPGSYQAPAKEGEDLYTWMAKQQDFGDATTETVEPGTVNKESYWPETKIDPAVTITPTGPLFNPDYLLLAAAGFSLYPMHDSLRLLDAHLIFEPLLSSLGVMPQQMISSVANNSLDSWGSNFSLVGSMEAMRIDIVVSEVGKQQEKKPRSGAKPGQSGKGGKNQDKFWLELPSETPAFLCERVGVELELCRVADMTIVEDLSRQRRSMLYVSRGQLKKHSNTALNISLSIKYISQQVNMPLLRLLHQISNMYQNVKETQSELREQQPDNKNPVSKTPPANTSGLDLQELTLPLLAETDKSQRLPFPRSPSEVKPIISPSSSVRSRHTSFAQRLRATGKSVKNYMNLGEGPRQGEVPVGVNLNKEEIITPRCWKTVYYLLDLYATMPETKTIAHSRFSVAGDVSDGYKGTKKYDIIPEGKTNEDVERGENPTASTPVPSQQPKDFGFITGERTRLVVLAVFKIHRTRLLATLSGLKLEAEITNLHSSLTVRKKSRPASLECSLTGHVGRTMIVLLEGVAPNQQTVVKVTVGKSQALYSSVTRRGKDKNSGLLTVGAVAVDIPQHPVALHGMMTRGSKQLSSTLQELRVTRASSRMSRGTTVDDVDTATQHSPGQVHTSTTNAGPSKQQPTETSILLQPLVMQFNIVLQSLSITAALLPSLQAQYKMEQVTSTGVTGSKAKFIIDLPHHTLSFSTKVQVTEANLPNEASIELPKVHVSAEYVVEGVNTGEGHLFGQDGVVLRHGNYISAVADIGTFEHSLTTDLLNHLVFVQKVFMKEVNEVVQKVYGGEKPVPLWLEDSEESSSSTVKRILFSLVIRIKCIQLTATTPTNCAVRLETGAVDFQLSNRVQNVSGAAQPSTTLKLFGKAQVDVNLSLGQLVKNVVYEEAEPEYQQFAFFKTRIGLRNAFQGEMVGSGSEDKEVVLITLKRPLIYIQPLAVDKAILVWLNYKNAYEYWSEQRSSLNKEVLTATQQVFEKVTFEKLTSTPHLGTLFLQLTVEDMGICIPLNPLPPATWGMNRSIFLDNESCAAVVVTLESTSISACSSGSLVSKGRFIGLCLRFADDFETSLDDWKPATSESAIAMNLCVVSEGTYEVCSRTIAQKLDSENAKWFLNVQWAMEGVDIHLDVNVGKQLSALGHTLTMLTSVQEDEAGNPSYDSDEADTVDNRDASQESILLKRNRNMSSTFALDPSLDAKKRFKLLEKEMNEQTKTINVLRSLGASHGTIEQEMKRLRELEAIVFKDFRRDMIQKLRKNVKSSKTNTSRSRSFIIPSPTPEHHLELDSPDDTAAASITSGSFESSPQSGPSRTASLRASRMRGIGAPRVTFSDVHNITRQSSLPSASSEVSLPVDEDWPNEGLTSSNMKYSASHIKNSSDTTDGSTLLLFETEGVKDQNFTGPTGTATPIQQKTIEPNIDFELDVKVLINSGKCVLHTKDQGREDELKIQSRMKKERSCSGGIFDFSPSSPSLSRKSHKERHQQSSASSAARLRHLQTANSSTPAQLVDLTIFHIPGLDVKVHYESKTLPEDGDGTGRRTGAGIKKASLFAWTTLQSIPEETIISPHILEFLEQTLEPIPAQGKSSPFSSPGPVNAMFAMGRDDDLAPGAWASGAGGGQYAYASFPVDVIVYFHMQPSTFRFSCLPVSRVECMLQLPSLDIVFSSKRAEPNDSLPIGSSSSSSNIGGLSVTGCIADFSVYIFHPYGGKKSGPKETQWSPLADSERKDSLSVNVEFVKFHLSRSRKLNLEGPTMKGIKSANSDQSQAIIRFSTIIDIGSASFKYDMRRLTEILAFPKAWYRRSIVRRLFLGDLNTMTVFSEDSSPDQDIEGGLSESSPMLGASHRDRDKLRLSIESDLARHARLRSDRIKSGSSSESPSPTEPKSSSGSAWETLVLFAVNFKRLNVHMNMGNVMGNVMWLTKNFRSEGRLSIGSTGHKNMFIGLGLEGSSLDAKGGIVGGAIELNKIDTFILIHEDPGTEPEHTVGLKLAALELRLDYMGTGVLMSRVSSLDVSLRDEWKMQSRKGSADVFNPTKRPAMIFMHGDLGWDQLQLMISKSTTIDLLKMYYKLDEFFSQQFKSSKRVFSALGTRSKSNSGNGNSFRRRQHARKKNSTSDTPNMQYSAWITQDAQHHRHWQKVLAQVAGLHLSTIRFPLPDFGTVLGGTMELHGANISLACFHGINFRSKSWALFSLKEPCISFATEAQEVSSSDLSEALDVHIEQTLKFCLGASGEQPHAQQHQSMATVCKVSRNVLFPPQFRTLQEWFHYAFSCSEIDEVDKFPSIERDNADAAAQRSRSSKQQDPNHTREVIFSLPSLQLQLKTSHWQSACTPDISDPKPKVTCSFVTEFEDHIFVTVDAEAFFFLHDLITSYIYEKNRVMGYSQGYRVPSPDPVNERKTSRNEKTKAEVINKNKEESQGGPSTSLGEEEKKQSTFETEIFTKDWRDFDCKTWQLEPTVRLLSWGGKSIEPYGVDFILQKLGFDHARTTIPKWMQRGFMDPLDKVLAVLVLRIIQIVREETKSEAEQRRRLNNR</sequence>
<feature type="region of interest" description="Disordered" evidence="1">
    <location>
        <begin position="3860"/>
        <end position="3886"/>
    </location>
</feature>
<feature type="compositionally biased region" description="Low complexity" evidence="1">
    <location>
        <begin position="3782"/>
        <end position="3792"/>
    </location>
</feature>
<feature type="compositionally biased region" description="Polar residues" evidence="1">
    <location>
        <begin position="3114"/>
        <end position="3124"/>
    </location>
</feature>
<feature type="region of interest" description="Disordered" evidence="1">
    <location>
        <begin position="4340"/>
        <end position="4366"/>
    </location>
</feature>
<dbReference type="GO" id="GO:0048488">
    <property type="term" value="P:synaptic vesicle endocytosis"/>
    <property type="evidence" value="ECO:0007669"/>
    <property type="project" value="TreeGrafter"/>
</dbReference>
<feature type="compositionally biased region" description="Polar residues" evidence="1">
    <location>
        <begin position="1477"/>
        <end position="1488"/>
    </location>
</feature>
<feature type="compositionally biased region" description="Polar residues" evidence="1">
    <location>
        <begin position="2418"/>
        <end position="2431"/>
    </location>
</feature>
<evidence type="ECO:0000313" key="4">
    <source>
        <dbReference type="EMBL" id="JAS11111.1"/>
    </source>
</evidence>
<feature type="compositionally biased region" description="Basic and acidic residues" evidence="1">
    <location>
        <begin position="1496"/>
        <end position="1521"/>
    </location>
</feature>
<dbReference type="InterPro" id="IPR056741">
    <property type="entry name" value="BLTP1_M"/>
</dbReference>
<dbReference type="PANTHER" id="PTHR31640:SF1">
    <property type="entry name" value="BRIDGE-LIKE LIPID TRANSFER PROTEIN FAMILY MEMBER 1"/>
    <property type="match status" value="1"/>
</dbReference>
<feature type="compositionally biased region" description="Basic residues" evidence="1">
    <location>
        <begin position="4621"/>
        <end position="4631"/>
    </location>
</feature>
<feature type="compositionally biased region" description="Polar residues" evidence="1">
    <location>
        <begin position="2956"/>
        <end position="2967"/>
    </location>
</feature>
<gene>
    <name evidence="4" type="ORF">g.40997</name>
</gene>
<dbReference type="InterPro" id="IPR047104">
    <property type="entry name" value="BLTP1_N"/>
</dbReference>
<dbReference type="InterPro" id="IPR056742">
    <property type="entry name" value="BLTP1_C"/>
</dbReference>
<feature type="compositionally biased region" description="Polar residues" evidence="1">
    <location>
        <begin position="2118"/>
        <end position="2128"/>
    </location>
</feature>
<keyword evidence="2" id="KW-1133">Transmembrane helix</keyword>
<proteinExistence type="predicted"/>
<evidence type="ECO:0000256" key="1">
    <source>
        <dbReference type="SAM" id="MobiDB-lite"/>
    </source>
</evidence>
<accession>A0A1B6CCE1</accession>
<dbReference type="Pfam" id="PF20413">
    <property type="entry name" value="BLTP1_N"/>
    <property type="match status" value="1"/>
</dbReference>
<feature type="region of interest" description="Disordered" evidence="1">
    <location>
        <begin position="3779"/>
        <end position="3838"/>
    </location>
</feature>
<feature type="region of interest" description="Disordered" evidence="1">
    <location>
        <begin position="2825"/>
        <end position="2849"/>
    </location>
</feature>
<feature type="region of interest" description="Disordered" evidence="1">
    <location>
        <begin position="1054"/>
        <end position="1079"/>
    </location>
</feature>
<feature type="compositionally biased region" description="Low complexity" evidence="1">
    <location>
        <begin position="1320"/>
        <end position="1332"/>
    </location>
</feature>
<feature type="region of interest" description="Disordered" evidence="1">
    <location>
        <begin position="1462"/>
        <end position="1524"/>
    </location>
</feature>
<feature type="compositionally biased region" description="Low complexity" evidence="1">
    <location>
        <begin position="2834"/>
        <end position="2848"/>
    </location>
</feature>
<dbReference type="InterPro" id="IPR033616">
    <property type="entry name" value="BLTP1"/>
</dbReference>
<feature type="transmembrane region" description="Helical" evidence="2">
    <location>
        <begin position="34"/>
        <end position="53"/>
    </location>
</feature>
<feature type="region of interest" description="Disordered" evidence="1">
    <location>
        <begin position="763"/>
        <end position="795"/>
    </location>
</feature>
<evidence type="ECO:0000259" key="3">
    <source>
        <dbReference type="SMART" id="SM01220"/>
    </source>
</evidence>
<feature type="compositionally biased region" description="Low complexity" evidence="1">
    <location>
        <begin position="1062"/>
        <end position="1071"/>
    </location>
</feature>
<feature type="compositionally biased region" description="Polar residues" evidence="1">
    <location>
        <begin position="2084"/>
        <end position="2101"/>
    </location>
</feature>
<feature type="domain" description="Bridge-like lipid transfer protein family member 1 C-terminal" evidence="3">
    <location>
        <begin position="4394"/>
        <end position="5034"/>
    </location>
</feature>
<feature type="region of interest" description="Disordered" evidence="1">
    <location>
        <begin position="2416"/>
        <end position="2449"/>
    </location>
</feature>
<feature type="region of interest" description="Disordered" evidence="1">
    <location>
        <begin position="3114"/>
        <end position="3155"/>
    </location>
</feature>
<feature type="region of interest" description="Disordered" evidence="1">
    <location>
        <begin position="2376"/>
        <end position="2399"/>
    </location>
</feature>
<feature type="region of interest" description="Disordered" evidence="1">
    <location>
        <begin position="3980"/>
        <end position="4020"/>
    </location>
</feature>
<feature type="compositionally biased region" description="Polar residues" evidence="1">
    <location>
        <begin position="3815"/>
        <end position="3836"/>
    </location>
</feature>
<feature type="region of interest" description="Disordered" evidence="1">
    <location>
        <begin position="2783"/>
        <end position="2811"/>
    </location>
</feature>
<feature type="compositionally biased region" description="Polar residues" evidence="1">
    <location>
        <begin position="4608"/>
        <end position="4620"/>
    </location>
</feature>
<dbReference type="PANTHER" id="PTHR31640">
    <property type="entry name" value="TRANSMEMBRANE PROTEIN KIAA1109"/>
    <property type="match status" value="1"/>
</dbReference>
<feature type="compositionally biased region" description="Basic and acidic residues" evidence="1">
    <location>
        <begin position="2943"/>
        <end position="2954"/>
    </location>
</feature>
<feature type="region of interest" description="Disordered" evidence="1">
    <location>
        <begin position="4383"/>
        <end position="4406"/>
    </location>
</feature>
<organism evidence="4">
    <name type="scientific">Clastoptera arizonana</name>
    <name type="common">Arizona spittle bug</name>
    <dbReference type="NCBI Taxonomy" id="38151"/>
    <lineage>
        <taxon>Eukaryota</taxon>
        <taxon>Metazoa</taxon>
        <taxon>Ecdysozoa</taxon>
        <taxon>Arthropoda</taxon>
        <taxon>Hexapoda</taxon>
        <taxon>Insecta</taxon>
        <taxon>Pterygota</taxon>
        <taxon>Neoptera</taxon>
        <taxon>Paraneoptera</taxon>
        <taxon>Hemiptera</taxon>
        <taxon>Auchenorrhyncha</taxon>
        <taxon>Cercopoidea</taxon>
        <taxon>Clastopteridae</taxon>
        <taxon>Clastoptera</taxon>
    </lineage>
</organism>
<feature type="compositionally biased region" description="Basic and acidic residues" evidence="1">
    <location>
        <begin position="2063"/>
        <end position="2083"/>
    </location>
</feature>
<feature type="region of interest" description="Disordered" evidence="1">
    <location>
        <begin position="1231"/>
        <end position="1275"/>
    </location>
</feature>
<keyword evidence="2" id="KW-0812">Transmembrane</keyword>
<feature type="compositionally biased region" description="Basic and acidic residues" evidence="1">
    <location>
        <begin position="4913"/>
        <end position="4936"/>
    </location>
</feature>
<name>A0A1B6CCE1_9HEMI</name>
<feature type="region of interest" description="Disordered" evidence="1">
    <location>
        <begin position="2666"/>
        <end position="2692"/>
    </location>
</feature>
<feature type="region of interest" description="Disordered" evidence="1">
    <location>
        <begin position="4608"/>
        <end position="4638"/>
    </location>
</feature>
<feature type="region of interest" description="Disordered" evidence="1">
    <location>
        <begin position="2055"/>
        <end position="2131"/>
    </location>
</feature>
<feature type="compositionally biased region" description="Low complexity" evidence="1">
    <location>
        <begin position="4390"/>
        <end position="4406"/>
    </location>
</feature>
<protein>
    <recommendedName>
        <fullName evidence="3">Bridge-like lipid transfer protein family member 1 C-terminal domain-containing protein</fullName>
    </recommendedName>
</protein>
<feature type="compositionally biased region" description="Basic and acidic residues" evidence="1">
    <location>
        <begin position="2784"/>
        <end position="2793"/>
    </location>
</feature>
<dbReference type="Pfam" id="PF25040">
    <property type="entry name" value="BLTP1_C"/>
    <property type="match status" value="5"/>
</dbReference>
<keyword evidence="2" id="KW-0472">Membrane</keyword>
<dbReference type="GO" id="GO:0098793">
    <property type="term" value="C:presynapse"/>
    <property type="evidence" value="ECO:0007669"/>
    <property type="project" value="GOC"/>
</dbReference>
<feature type="compositionally biased region" description="Basic and acidic residues" evidence="1">
    <location>
        <begin position="2105"/>
        <end position="2117"/>
    </location>
</feature>
<dbReference type="Pfam" id="PF25039">
    <property type="entry name" value="BLTP1_M"/>
    <property type="match status" value="3"/>
</dbReference>
<feature type="region of interest" description="Disordered" evidence="1">
    <location>
        <begin position="2465"/>
        <end position="2499"/>
    </location>
</feature>
<feature type="region of interest" description="Disordered" evidence="1">
    <location>
        <begin position="2943"/>
        <end position="2969"/>
    </location>
</feature>